<dbReference type="EMBL" id="QRDZ01000030">
    <property type="protein sequence ID" value="RED60572.1"/>
    <property type="molecule type" value="Genomic_DNA"/>
</dbReference>
<accession>A0A3D9IFL9</accession>
<proteinExistence type="predicted"/>
<organism evidence="1 2">
    <name type="scientific">Cohnella phaseoli</name>
    <dbReference type="NCBI Taxonomy" id="456490"/>
    <lineage>
        <taxon>Bacteria</taxon>
        <taxon>Bacillati</taxon>
        <taxon>Bacillota</taxon>
        <taxon>Bacilli</taxon>
        <taxon>Bacillales</taxon>
        <taxon>Paenibacillaceae</taxon>
        <taxon>Cohnella</taxon>
    </lineage>
</organism>
<dbReference type="Gene3D" id="1.50.10.20">
    <property type="match status" value="1"/>
</dbReference>
<dbReference type="OrthoDB" id="2482616at2"/>
<gene>
    <name evidence="1" type="ORF">DFP98_13094</name>
</gene>
<sequence>MKTWLKRIACYGTAFTLFVGLLPIGTRQALASEPNTALNPGFETDVDANGVPDGWDYTLLNGGTASLVTSVAYSGSRSVKLSGSSSLSRSFVNLWYVSATENTRYTMSSWIKTNNVTAGFAGLELVFYNSSHQALASVRVPAAQGTHDWQKVETSWISPPGTASYAFRTALDFGSGDLWVDSVSSFVSDAQNLLLNGNLEADTDNNSVPDGYDYSTDSGGSGALVTAEKYQGQRSVRLQGSSTSSRSFASQWYLPAQEYQEYQFKAMLKTSGVVLASSTGFVGLELAFYDEAHQLLQFIRQPANAGTHDWEQISVSKKAPADTAYFSFRMVLDHASGSAWFDAAEAVCLVSGNLLLNGSLERDTNFDSIADNWDYTLLDGGTAATSTTVYREGAGSVRLSGVTPSSRAAVNQWSIPVEGGAFYRFSIEHKTSSVSAQFIGFELGVYNSSRQVIDNRRFSGAPGTHDWQEIAVNLKLPDNAAYVAFRPFLDFGSGSVWFDNARIVKLTEQPSPVILPLSGLFQGTPQDTLTLEIKNSGNTRALLDTFALLGKTLTVSSHSQLTDGSSSYNYALAGDLAFDTASGAIALDNYGTGTIHISGTFTADPGALVTPIVLHEKKSGSTIAYKLLNRGYGTLQDSTVWEIGQSIVSSAELFDSHLDTLLSGSMWETSHSYWPTDPQNADTNSITGIYRIYAALYDVTRNKDYLDKAYLAAEQLLNTQQANGGWVLPWDYTSFGALRPKTMTNAVNTQQAILGLYEAYLRFGKPEYLDAILAGKDYMLTNPGTKYVWLDAAHTRGTVPYYDMLDVTINGVVGPAIEIYNVDATALHILGLIYDLTSDADLLPYMDGLINNLKAVQSDSGSWPYGWRLIGETPAAYNYVQSLDLAAYNKKFGNSDVDDMLLKVLGDLGNRYTDFPVLKKELADIADLDFTDNLLTYISSKLALQNVDGSFPGDTRAGTAFMYFIMNALTEAGYKDPQALNEVLMDIPDSAFDTTPATRRSNLSTAIGQVLSKATSHNFSGAVAQIDSQLLPSIDLWITDVAHHDDIEAVVNIVRNQFMAEVY</sequence>
<protein>
    <recommendedName>
        <fullName evidence="3">Carbohydrate binding protein</fullName>
    </recommendedName>
</protein>
<dbReference type="InterPro" id="IPR008928">
    <property type="entry name" value="6-hairpin_glycosidase_sf"/>
</dbReference>
<dbReference type="GO" id="GO:0005975">
    <property type="term" value="P:carbohydrate metabolic process"/>
    <property type="evidence" value="ECO:0007669"/>
    <property type="project" value="InterPro"/>
</dbReference>
<dbReference type="InterPro" id="IPR008930">
    <property type="entry name" value="Terpenoid_cyclase/PrenylTrfase"/>
</dbReference>
<dbReference type="Gene3D" id="2.60.120.260">
    <property type="entry name" value="Galactose-binding domain-like"/>
    <property type="match status" value="3"/>
</dbReference>
<dbReference type="Proteomes" id="UP000256977">
    <property type="component" value="Unassembled WGS sequence"/>
</dbReference>
<dbReference type="SUPFAM" id="SSF48208">
    <property type="entry name" value="Six-hairpin glycosidases"/>
    <property type="match status" value="1"/>
</dbReference>
<evidence type="ECO:0008006" key="3">
    <source>
        <dbReference type="Google" id="ProtNLM"/>
    </source>
</evidence>
<dbReference type="RefSeq" id="WP_116064217.1">
    <property type="nucleotide sequence ID" value="NZ_QRDZ01000030.1"/>
</dbReference>
<name>A0A3D9IFL9_9BACL</name>
<evidence type="ECO:0000313" key="2">
    <source>
        <dbReference type="Proteomes" id="UP000256977"/>
    </source>
</evidence>
<dbReference type="SUPFAM" id="SSF48239">
    <property type="entry name" value="Terpenoid cyclases/Protein prenyltransferases"/>
    <property type="match status" value="1"/>
</dbReference>
<evidence type="ECO:0000313" key="1">
    <source>
        <dbReference type="EMBL" id="RED60572.1"/>
    </source>
</evidence>
<comment type="caution">
    <text evidence="1">The sequence shown here is derived from an EMBL/GenBank/DDBJ whole genome shotgun (WGS) entry which is preliminary data.</text>
</comment>
<keyword evidence="2" id="KW-1185">Reference proteome</keyword>
<reference evidence="1 2" key="1">
    <citation type="submission" date="2018-07" db="EMBL/GenBank/DDBJ databases">
        <title>Genomic Encyclopedia of Type Strains, Phase III (KMG-III): the genomes of soil and plant-associated and newly described type strains.</title>
        <authorList>
            <person name="Whitman W."/>
        </authorList>
    </citation>
    <scope>NUCLEOTIDE SEQUENCE [LARGE SCALE GENOMIC DNA]</scope>
    <source>
        <strain evidence="1 2">CECT 7287</strain>
    </source>
</reference>
<dbReference type="AlphaFoldDB" id="A0A3D9IFL9"/>